<protein>
    <submittedName>
        <fullName evidence="2">Uncharacterized protein</fullName>
    </submittedName>
</protein>
<dbReference type="Proteomes" id="UP000324748">
    <property type="component" value="Unassembled WGS sequence"/>
</dbReference>
<dbReference type="EMBL" id="VSWC01000157">
    <property type="protein sequence ID" value="KAA1075373.1"/>
    <property type="molecule type" value="Genomic_DNA"/>
</dbReference>
<name>A0A5B0MGU1_PUCGR</name>
<keyword evidence="3" id="KW-1185">Reference proteome</keyword>
<gene>
    <name evidence="2" type="ORF">PGT21_034412</name>
</gene>
<accession>A0A5B0MGU1</accession>
<proteinExistence type="predicted"/>
<evidence type="ECO:0000313" key="3">
    <source>
        <dbReference type="Proteomes" id="UP000324748"/>
    </source>
</evidence>
<comment type="caution">
    <text evidence="2">The sequence shown here is derived from an EMBL/GenBank/DDBJ whole genome shotgun (WGS) entry which is preliminary data.</text>
</comment>
<organism evidence="2 3">
    <name type="scientific">Puccinia graminis f. sp. tritici</name>
    <dbReference type="NCBI Taxonomy" id="56615"/>
    <lineage>
        <taxon>Eukaryota</taxon>
        <taxon>Fungi</taxon>
        <taxon>Dikarya</taxon>
        <taxon>Basidiomycota</taxon>
        <taxon>Pucciniomycotina</taxon>
        <taxon>Pucciniomycetes</taxon>
        <taxon>Pucciniales</taxon>
        <taxon>Pucciniaceae</taxon>
        <taxon>Puccinia</taxon>
    </lineage>
</organism>
<reference evidence="2 3" key="1">
    <citation type="submission" date="2019-05" db="EMBL/GenBank/DDBJ databases">
        <title>Emergence of the Ug99 lineage of the wheat stem rust pathogen through somatic hybridization.</title>
        <authorList>
            <person name="Li F."/>
            <person name="Upadhyaya N.M."/>
            <person name="Sperschneider J."/>
            <person name="Matny O."/>
            <person name="Nguyen-Phuc H."/>
            <person name="Mago R."/>
            <person name="Raley C."/>
            <person name="Miller M.E."/>
            <person name="Silverstein K.A.T."/>
            <person name="Henningsen E."/>
            <person name="Hirsch C.D."/>
            <person name="Visser B."/>
            <person name="Pretorius Z.A."/>
            <person name="Steffenson B.J."/>
            <person name="Schwessinger B."/>
            <person name="Dodds P.N."/>
            <person name="Figueroa M."/>
        </authorList>
    </citation>
    <scope>NUCLEOTIDE SEQUENCE [LARGE SCALE GENOMIC DNA]</scope>
    <source>
        <strain evidence="2">21-0</strain>
    </source>
</reference>
<feature type="region of interest" description="Disordered" evidence="1">
    <location>
        <begin position="1"/>
        <end position="47"/>
    </location>
</feature>
<sequence>MVLLKMDRPADGQEHEPERFEYPDCDSNSDPADHIPPNPRGSPAPLILSSTRRRHDLSMCDLLECCHIPP</sequence>
<dbReference type="AlphaFoldDB" id="A0A5B0MGU1"/>
<evidence type="ECO:0000313" key="2">
    <source>
        <dbReference type="EMBL" id="KAA1075373.1"/>
    </source>
</evidence>
<evidence type="ECO:0000256" key="1">
    <source>
        <dbReference type="SAM" id="MobiDB-lite"/>
    </source>
</evidence>
<feature type="compositionally biased region" description="Basic and acidic residues" evidence="1">
    <location>
        <begin position="1"/>
        <end position="22"/>
    </location>
</feature>